<dbReference type="InterPro" id="IPR050616">
    <property type="entry name" value="CPA3_Na-H_Antiporter_A"/>
</dbReference>
<feature type="transmembrane region" description="Helical" evidence="3">
    <location>
        <begin position="123"/>
        <end position="144"/>
    </location>
</feature>
<feature type="transmembrane region" description="Helical" evidence="3">
    <location>
        <begin position="280"/>
        <end position="298"/>
    </location>
</feature>
<feature type="domain" description="NADH:quinone oxidoreductase/Mrp antiporter transmembrane" evidence="4">
    <location>
        <begin position="182"/>
        <end position="463"/>
    </location>
</feature>
<feature type="transmembrane region" description="Helical" evidence="3">
    <location>
        <begin position="491"/>
        <end position="515"/>
    </location>
</feature>
<keyword evidence="3" id="KW-1133">Transmembrane helix</keyword>
<gene>
    <name evidence="5" type="ORF">H8D96_08595</name>
</gene>
<organism evidence="5 6">
    <name type="scientific">Candidatus Desulfatibia vada</name>
    <dbReference type="NCBI Taxonomy" id="2841696"/>
    <lineage>
        <taxon>Bacteria</taxon>
        <taxon>Pseudomonadati</taxon>
        <taxon>Thermodesulfobacteriota</taxon>
        <taxon>Desulfobacteria</taxon>
        <taxon>Desulfobacterales</taxon>
        <taxon>Desulfobacterales incertae sedis</taxon>
        <taxon>Candidatus Desulfatibia</taxon>
    </lineage>
</organism>
<evidence type="ECO:0000313" key="6">
    <source>
        <dbReference type="Proteomes" id="UP000605201"/>
    </source>
</evidence>
<feature type="transmembrane region" description="Helical" evidence="3">
    <location>
        <begin position="542"/>
        <end position="563"/>
    </location>
</feature>
<comment type="caution">
    <text evidence="5">The sequence shown here is derived from an EMBL/GenBank/DDBJ whole genome shotgun (WGS) entry which is preliminary data.</text>
</comment>
<sequence>MKELTAILIVSPFVTAGMCFLIRTRLIRSIVVLASGFLLILSAFLLISKVPFSLSPEAVFGVNLRLIIQVADFFLLLVILYFGFRHGSLVIIVLAIFQMVTLCYLEFFLVTPDANIRTFYCDNFALIMVLIISIVGSIICFQAIPYMKRHEQHLRLERSGQPRFFFVMLLFLGAMNGVVLSNDGTFFYFFFEMTTLCSFLLIGHDRTETATQNAVRALWINSLGGAAFLVALVFVYTDLGTLDIQRIIASKPENGLYLMGLALFCFAAFTKSAQFPFQSWLLGAMVAPTPVSALLHSSTMVKVGVYLVLRISPAMKGLFLSECVAIFGAFVFLGAAALAVGQRNGKKVLAYSTISNLGLIFCCAGLNTHEAFTAGVLLIIFHAVVKALLFLCVGTIEQHIESRDIEDMRGLYNVMPLTALIAVLGVIMMIMPPFGLLLGKWMAMEAAANNLYVIITIALGSALTAMYWARWAGTLMSDPFAGRFKLERHSLLTWGALGSLCLSAGALSVAAPWLYLRLFTSFLSPGYAPPYAVHEGILENSFGVFAVLPLCVIAALGFAVSIWSVRRASHARITVPYLSGIHTQTAGEFRGAMNKLVHTEAKNYYLSSLFGEEKLTAWINLSAAVLLTLMVGGAI</sequence>
<dbReference type="PANTHER" id="PTHR43373:SF1">
    <property type="entry name" value="NA(+)_H(+) ANTIPORTER SUBUNIT A"/>
    <property type="match status" value="1"/>
</dbReference>
<evidence type="ECO:0000256" key="1">
    <source>
        <dbReference type="ARBA" id="ARBA00004127"/>
    </source>
</evidence>
<keyword evidence="3" id="KW-0472">Membrane</keyword>
<feature type="transmembrane region" description="Helical" evidence="3">
    <location>
        <begin position="256"/>
        <end position="273"/>
    </location>
</feature>
<dbReference type="PRINTS" id="PR01434">
    <property type="entry name" value="NADHDHGNASE5"/>
</dbReference>
<feature type="transmembrane region" description="Helical" evidence="3">
    <location>
        <begin position="348"/>
        <end position="368"/>
    </location>
</feature>
<keyword evidence="2 3" id="KW-0812">Transmembrane</keyword>
<feature type="transmembrane region" description="Helical" evidence="3">
    <location>
        <begin position="6"/>
        <end position="23"/>
    </location>
</feature>
<feature type="transmembrane region" description="Helical" evidence="3">
    <location>
        <begin position="62"/>
        <end position="82"/>
    </location>
</feature>
<evidence type="ECO:0000256" key="2">
    <source>
        <dbReference type="RuleBase" id="RU000320"/>
    </source>
</evidence>
<protein>
    <submittedName>
        <fullName evidence="5">NADH-quinone oxidoreductase subunit L</fullName>
    </submittedName>
</protein>
<feature type="transmembrane region" description="Helical" evidence="3">
    <location>
        <begin position="215"/>
        <end position="236"/>
    </location>
</feature>
<evidence type="ECO:0000259" key="4">
    <source>
        <dbReference type="Pfam" id="PF00361"/>
    </source>
</evidence>
<dbReference type="GO" id="GO:0012505">
    <property type="term" value="C:endomembrane system"/>
    <property type="evidence" value="ECO:0007669"/>
    <property type="project" value="UniProtKB-SubCell"/>
</dbReference>
<feature type="transmembrane region" description="Helical" evidence="3">
    <location>
        <begin position="186"/>
        <end position="203"/>
    </location>
</feature>
<dbReference type="GO" id="GO:0016020">
    <property type="term" value="C:membrane"/>
    <property type="evidence" value="ECO:0007669"/>
    <property type="project" value="UniProtKB-SubCell"/>
</dbReference>
<name>A0A8J6P1E5_9BACT</name>
<feature type="transmembrane region" description="Helical" evidence="3">
    <location>
        <begin position="451"/>
        <end position="470"/>
    </location>
</feature>
<feature type="transmembrane region" description="Helical" evidence="3">
    <location>
        <begin position="164"/>
        <end position="180"/>
    </location>
</feature>
<feature type="transmembrane region" description="Helical" evidence="3">
    <location>
        <begin position="374"/>
        <end position="396"/>
    </location>
</feature>
<feature type="transmembrane region" description="Helical" evidence="3">
    <location>
        <begin position="417"/>
        <end position="439"/>
    </location>
</feature>
<dbReference type="InterPro" id="IPR001750">
    <property type="entry name" value="ND/Mrp_TM"/>
</dbReference>
<dbReference type="Pfam" id="PF00361">
    <property type="entry name" value="Proton_antipo_M"/>
    <property type="match status" value="1"/>
</dbReference>
<dbReference type="Proteomes" id="UP000605201">
    <property type="component" value="Unassembled WGS sequence"/>
</dbReference>
<comment type="subcellular location">
    <subcellularLocation>
        <location evidence="1">Endomembrane system</location>
        <topology evidence="1">Multi-pass membrane protein</topology>
    </subcellularLocation>
    <subcellularLocation>
        <location evidence="2">Membrane</location>
        <topology evidence="2">Multi-pass membrane protein</topology>
    </subcellularLocation>
</comment>
<reference evidence="5 6" key="1">
    <citation type="submission" date="2020-08" db="EMBL/GenBank/DDBJ databases">
        <title>Bridging the membrane lipid divide: bacteria of the FCB group superphylum have the potential to synthesize archaeal ether lipids.</title>
        <authorList>
            <person name="Villanueva L."/>
            <person name="Von Meijenfeldt F.A.B."/>
            <person name="Westbye A.B."/>
            <person name="Yadav S."/>
            <person name="Hopmans E.C."/>
            <person name="Dutilh B.E."/>
            <person name="Sinninghe Damste J.S."/>
        </authorList>
    </citation>
    <scope>NUCLEOTIDE SEQUENCE [LARGE SCALE GENOMIC DNA]</scope>
    <source>
        <strain evidence="5">NIOZ-UU17</strain>
    </source>
</reference>
<accession>A0A8J6P1E5</accession>
<feature type="transmembrane region" description="Helical" evidence="3">
    <location>
        <begin position="30"/>
        <end position="50"/>
    </location>
</feature>
<dbReference type="AlphaFoldDB" id="A0A8J6P1E5"/>
<dbReference type="PANTHER" id="PTHR43373">
    <property type="entry name" value="NA(+)/H(+) ANTIPORTER SUBUNIT"/>
    <property type="match status" value="1"/>
</dbReference>
<proteinExistence type="predicted"/>
<feature type="transmembrane region" description="Helical" evidence="3">
    <location>
        <begin position="318"/>
        <end position="341"/>
    </location>
</feature>
<feature type="transmembrane region" description="Helical" evidence="3">
    <location>
        <begin position="89"/>
        <end position="111"/>
    </location>
</feature>
<evidence type="ECO:0000313" key="5">
    <source>
        <dbReference type="EMBL" id="MBC8431966.1"/>
    </source>
</evidence>
<dbReference type="EMBL" id="JACNIG010000195">
    <property type="protein sequence ID" value="MBC8431966.1"/>
    <property type="molecule type" value="Genomic_DNA"/>
</dbReference>
<evidence type="ECO:0000256" key="3">
    <source>
        <dbReference type="SAM" id="Phobius"/>
    </source>
</evidence>